<reference evidence="1 3" key="2">
    <citation type="journal article" date="2018" name="Plant J.">
        <title>The Physcomitrella patens chromosome-scale assembly reveals moss genome structure and evolution.</title>
        <authorList>
            <person name="Lang D."/>
            <person name="Ullrich K.K."/>
            <person name="Murat F."/>
            <person name="Fuchs J."/>
            <person name="Jenkins J."/>
            <person name="Haas F.B."/>
            <person name="Piednoel M."/>
            <person name="Gundlach H."/>
            <person name="Van Bel M."/>
            <person name="Meyberg R."/>
            <person name="Vives C."/>
            <person name="Morata J."/>
            <person name="Symeonidi A."/>
            <person name="Hiss M."/>
            <person name="Muchero W."/>
            <person name="Kamisugi Y."/>
            <person name="Saleh O."/>
            <person name="Blanc G."/>
            <person name="Decker E.L."/>
            <person name="van Gessel N."/>
            <person name="Grimwood J."/>
            <person name="Hayes R.D."/>
            <person name="Graham S.W."/>
            <person name="Gunter L.E."/>
            <person name="McDaniel S.F."/>
            <person name="Hoernstein S.N.W."/>
            <person name="Larsson A."/>
            <person name="Li F.W."/>
            <person name="Perroud P.F."/>
            <person name="Phillips J."/>
            <person name="Ranjan P."/>
            <person name="Rokshar D.S."/>
            <person name="Rothfels C.J."/>
            <person name="Schneider L."/>
            <person name="Shu S."/>
            <person name="Stevenson D.W."/>
            <person name="Thummler F."/>
            <person name="Tillich M."/>
            <person name="Villarreal Aguilar J.C."/>
            <person name="Widiez T."/>
            <person name="Wong G.K."/>
            <person name="Wymore A."/>
            <person name="Zhang Y."/>
            <person name="Zimmer A.D."/>
            <person name="Quatrano R.S."/>
            <person name="Mayer K.F.X."/>
            <person name="Goodstein D."/>
            <person name="Casacuberta J.M."/>
            <person name="Vandepoele K."/>
            <person name="Reski R."/>
            <person name="Cuming A.C."/>
            <person name="Tuskan G.A."/>
            <person name="Maumus F."/>
            <person name="Salse J."/>
            <person name="Schmutz J."/>
            <person name="Rensing S.A."/>
        </authorList>
    </citation>
    <scope>NUCLEOTIDE SEQUENCE [LARGE SCALE GENOMIC DNA]</scope>
    <source>
        <strain evidence="2 3">cv. Gransden 2004</strain>
    </source>
</reference>
<dbReference type="EnsemblPlants" id="Pp3c8_3880V3.2">
    <property type="protein sequence ID" value="PAC:32966176.CDS.1"/>
    <property type="gene ID" value="Pp3c8_3880"/>
</dbReference>
<dbReference type="Gramene" id="Pp3c8_3880V3.1">
    <property type="protein sequence ID" value="PAC:32966175.CDS.1"/>
    <property type="gene ID" value="Pp3c8_3880"/>
</dbReference>
<organism evidence="1">
    <name type="scientific">Physcomitrium patens</name>
    <name type="common">Spreading-leaved earth moss</name>
    <name type="synonym">Physcomitrella patens</name>
    <dbReference type="NCBI Taxonomy" id="3218"/>
    <lineage>
        <taxon>Eukaryota</taxon>
        <taxon>Viridiplantae</taxon>
        <taxon>Streptophyta</taxon>
        <taxon>Embryophyta</taxon>
        <taxon>Bryophyta</taxon>
        <taxon>Bryophytina</taxon>
        <taxon>Bryopsida</taxon>
        <taxon>Funariidae</taxon>
        <taxon>Funariales</taxon>
        <taxon>Funariaceae</taxon>
        <taxon>Physcomitrium</taxon>
    </lineage>
</organism>
<evidence type="ECO:0000313" key="3">
    <source>
        <dbReference type="Proteomes" id="UP000006727"/>
    </source>
</evidence>
<gene>
    <name evidence="1" type="ORF">PHYPA_011131</name>
</gene>
<dbReference type="Gramene" id="Pp3c8_3880V3.2">
    <property type="protein sequence ID" value="PAC:32966176.CDS.1"/>
    <property type="gene ID" value="Pp3c8_3880"/>
</dbReference>
<evidence type="ECO:0000313" key="2">
    <source>
        <dbReference type="EnsemblPlants" id="PAC:32966175.CDS.1"/>
    </source>
</evidence>
<sequence>MKLSQLRRHRRCDGIFYMRVSALGRRPRRIPSLSRSPFLHVVLESIGFCHPRSVRLATICTFLRPVYSVASMRLVGDSAGVI</sequence>
<dbReference type="EnsemblPlants" id="Pp3c8_3880V3.1">
    <property type="protein sequence ID" value="PAC:32966175.CDS.1"/>
    <property type="gene ID" value="Pp3c8_3880"/>
</dbReference>
<keyword evidence="3" id="KW-1185">Reference proteome</keyword>
<proteinExistence type="predicted"/>
<accession>A0A2K1K632</accession>
<evidence type="ECO:0000313" key="1">
    <source>
        <dbReference type="EMBL" id="PNR49235.1"/>
    </source>
</evidence>
<dbReference type="Proteomes" id="UP000006727">
    <property type="component" value="Chromosome 8"/>
</dbReference>
<dbReference type="PaxDb" id="3218-PP1S35_269V6.1"/>
<protein>
    <submittedName>
        <fullName evidence="1 2">Uncharacterized protein</fullName>
    </submittedName>
</protein>
<dbReference type="EMBL" id="ABEU02000008">
    <property type="protein sequence ID" value="PNR49235.1"/>
    <property type="molecule type" value="Genomic_DNA"/>
</dbReference>
<name>A0A2K1K632_PHYPA</name>
<reference evidence="2" key="3">
    <citation type="submission" date="2020-12" db="UniProtKB">
        <authorList>
            <consortium name="EnsemblPlants"/>
        </authorList>
    </citation>
    <scope>IDENTIFICATION</scope>
</reference>
<dbReference type="InParanoid" id="A0A2K1K632"/>
<reference evidence="1 3" key="1">
    <citation type="journal article" date="2008" name="Science">
        <title>The Physcomitrella genome reveals evolutionary insights into the conquest of land by plants.</title>
        <authorList>
            <person name="Rensing S."/>
            <person name="Lang D."/>
            <person name="Zimmer A."/>
            <person name="Terry A."/>
            <person name="Salamov A."/>
            <person name="Shapiro H."/>
            <person name="Nishiyama T."/>
            <person name="Perroud P.-F."/>
            <person name="Lindquist E."/>
            <person name="Kamisugi Y."/>
            <person name="Tanahashi T."/>
            <person name="Sakakibara K."/>
            <person name="Fujita T."/>
            <person name="Oishi K."/>
            <person name="Shin-I T."/>
            <person name="Kuroki Y."/>
            <person name="Toyoda A."/>
            <person name="Suzuki Y."/>
            <person name="Hashimoto A."/>
            <person name="Yamaguchi K."/>
            <person name="Sugano A."/>
            <person name="Kohara Y."/>
            <person name="Fujiyama A."/>
            <person name="Anterola A."/>
            <person name="Aoki S."/>
            <person name="Ashton N."/>
            <person name="Barbazuk W.B."/>
            <person name="Barker E."/>
            <person name="Bennetzen J."/>
            <person name="Bezanilla M."/>
            <person name="Blankenship R."/>
            <person name="Cho S.H."/>
            <person name="Dutcher S."/>
            <person name="Estelle M."/>
            <person name="Fawcett J.A."/>
            <person name="Gundlach H."/>
            <person name="Hanada K."/>
            <person name="Heyl A."/>
            <person name="Hicks K.A."/>
            <person name="Hugh J."/>
            <person name="Lohr M."/>
            <person name="Mayer K."/>
            <person name="Melkozernov A."/>
            <person name="Murata T."/>
            <person name="Nelson D."/>
            <person name="Pils B."/>
            <person name="Prigge M."/>
            <person name="Reiss B."/>
            <person name="Renner T."/>
            <person name="Rombauts S."/>
            <person name="Rushton P."/>
            <person name="Sanderfoot A."/>
            <person name="Schween G."/>
            <person name="Shiu S.-H."/>
            <person name="Stueber K."/>
            <person name="Theodoulou F.L."/>
            <person name="Tu H."/>
            <person name="Van de Peer Y."/>
            <person name="Verrier P.J."/>
            <person name="Waters E."/>
            <person name="Wood A."/>
            <person name="Yang L."/>
            <person name="Cove D."/>
            <person name="Cuming A."/>
            <person name="Hasebe M."/>
            <person name="Lucas S."/>
            <person name="Mishler D.B."/>
            <person name="Reski R."/>
            <person name="Grigoriev I."/>
            <person name="Quatrano R.S."/>
            <person name="Boore J.L."/>
        </authorList>
    </citation>
    <scope>NUCLEOTIDE SEQUENCE [LARGE SCALE GENOMIC DNA]</scope>
    <source>
        <strain evidence="2 3">cv. Gransden 2004</strain>
    </source>
</reference>
<dbReference type="AlphaFoldDB" id="A0A2K1K632"/>